<dbReference type="Pfam" id="PF13977">
    <property type="entry name" value="TetR_C_6"/>
    <property type="match status" value="1"/>
</dbReference>
<keyword evidence="8" id="KW-1185">Reference proteome</keyword>
<comment type="caution">
    <text evidence="7">The sequence shown here is derived from an EMBL/GenBank/DDBJ whole genome shotgun (WGS) entry which is preliminary data.</text>
</comment>
<evidence type="ECO:0000256" key="1">
    <source>
        <dbReference type="ARBA" id="ARBA00022491"/>
    </source>
</evidence>
<dbReference type="PRINTS" id="PR00455">
    <property type="entry name" value="HTHTETR"/>
</dbReference>
<feature type="domain" description="HTH tetR-type" evidence="6">
    <location>
        <begin position="16"/>
        <end position="76"/>
    </location>
</feature>
<reference evidence="7 8" key="1">
    <citation type="journal article" date="2018" name="Int. J. Syst. Evol. Microbiol.">
        <title>Glycomyces paridis sp. nov., isolated from the medicinal plant Paris polyphylla.</title>
        <authorList>
            <person name="Fang X.M."/>
            <person name="Bai J.L."/>
            <person name="Su J."/>
            <person name="Zhao L.L."/>
            <person name="Liu H.Y."/>
            <person name="Ma B.P."/>
            <person name="Zhang Y.Q."/>
            <person name="Yu L.Y."/>
        </authorList>
    </citation>
    <scope>NUCLEOTIDE SEQUENCE [LARGE SCALE GENOMIC DNA]</scope>
    <source>
        <strain evidence="7 8">CPCC 204357</strain>
    </source>
</reference>
<proteinExistence type="predicted"/>
<feature type="DNA-binding region" description="H-T-H motif" evidence="5">
    <location>
        <begin position="39"/>
        <end position="58"/>
    </location>
</feature>
<name>A0A4S8PDZ5_9ACTN</name>
<dbReference type="OrthoDB" id="7252896at2"/>
<evidence type="ECO:0000256" key="4">
    <source>
        <dbReference type="ARBA" id="ARBA00023163"/>
    </source>
</evidence>
<dbReference type="InterPro" id="IPR039538">
    <property type="entry name" value="BetI_C"/>
</dbReference>
<keyword evidence="2" id="KW-0805">Transcription regulation</keyword>
<organism evidence="7 8">
    <name type="scientific">Glycomyces paridis</name>
    <dbReference type="NCBI Taxonomy" id="2126555"/>
    <lineage>
        <taxon>Bacteria</taxon>
        <taxon>Bacillati</taxon>
        <taxon>Actinomycetota</taxon>
        <taxon>Actinomycetes</taxon>
        <taxon>Glycomycetales</taxon>
        <taxon>Glycomycetaceae</taxon>
        <taxon>Glycomyces</taxon>
    </lineage>
</organism>
<sequence>MTDSNPPAVARRTPRAEVRRRLREAAAQEFAERGYDESRLEDIAARAGFTKGAVYSNFKSKQELFGSVLADRADIELSAVTDHLAAVDDVKEAVADAARLVAGEITGDTQRGQLGFEFASRARRDEQVRDVLAPLRRSQRQAAAELLAAVAERLGGDTAVEPELAGLIVHCLSNGLSMEHAVDPEGVDGATVEAAIAATLTALLPADRTGGNR</sequence>
<evidence type="ECO:0000313" key="7">
    <source>
        <dbReference type="EMBL" id="THV26499.1"/>
    </source>
</evidence>
<dbReference type="RefSeq" id="WP_136531128.1">
    <property type="nucleotide sequence ID" value="NZ_STGX01000014.1"/>
</dbReference>
<dbReference type="Proteomes" id="UP000305792">
    <property type="component" value="Unassembled WGS sequence"/>
</dbReference>
<protein>
    <submittedName>
        <fullName evidence="7">TetR/AcrR family transcriptional regulator</fullName>
    </submittedName>
</protein>
<dbReference type="GO" id="GO:0000976">
    <property type="term" value="F:transcription cis-regulatory region binding"/>
    <property type="evidence" value="ECO:0007669"/>
    <property type="project" value="TreeGrafter"/>
</dbReference>
<accession>A0A4S8PDZ5</accession>
<evidence type="ECO:0000313" key="8">
    <source>
        <dbReference type="Proteomes" id="UP000305792"/>
    </source>
</evidence>
<dbReference type="AlphaFoldDB" id="A0A4S8PDZ5"/>
<dbReference type="SUPFAM" id="SSF46689">
    <property type="entry name" value="Homeodomain-like"/>
    <property type="match status" value="1"/>
</dbReference>
<dbReference type="GO" id="GO:0003700">
    <property type="term" value="F:DNA-binding transcription factor activity"/>
    <property type="evidence" value="ECO:0007669"/>
    <property type="project" value="TreeGrafter"/>
</dbReference>
<dbReference type="InterPro" id="IPR001647">
    <property type="entry name" value="HTH_TetR"/>
</dbReference>
<dbReference type="SUPFAM" id="SSF48498">
    <property type="entry name" value="Tetracyclin repressor-like, C-terminal domain"/>
    <property type="match status" value="1"/>
</dbReference>
<dbReference type="InterPro" id="IPR009057">
    <property type="entry name" value="Homeodomain-like_sf"/>
</dbReference>
<dbReference type="Gene3D" id="1.10.357.10">
    <property type="entry name" value="Tetracycline Repressor, domain 2"/>
    <property type="match status" value="1"/>
</dbReference>
<gene>
    <name evidence="7" type="ORF">E9998_18245</name>
</gene>
<evidence type="ECO:0000256" key="3">
    <source>
        <dbReference type="ARBA" id="ARBA00023125"/>
    </source>
</evidence>
<dbReference type="EMBL" id="STGX01000014">
    <property type="protein sequence ID" value="THV26499.1"/>
    <property type="molecule type" value="Genomic_DNA"/>
</dbReference>
<dbReference type="PROSITE" id="PS50977">
    <property type="entry name" value="HTH_TETR_2"/>
    <property type="match status" value="1"/>
</dbReference>
<dbReference type="PANTHER" id="PTHR30055:SF234">
    <property type="entry name" value="HTH-TYPE TRANSCRIPTIONAL REGULATOR BETI"/>
    <property type="match status" value="1"/>
</dbReference>
<evidence type="ECO:0000256" key="2">
    <source>
        <dbReference type="ARBA" id="ARBA00023015"/>
    </source>
</evidence>
<keyword evidence="4" id="KW-0804">Transcription</keyword>
<evidence type="ECO:0000259" key="6">
    <source>
        <dbReference type="PROSITE" id="PS50977"/>
    </source>
</evidence>
<dbReference type="Pfam" id="PF00440">
    <property type="entry name" value="TetR_N"/>
    <property type="match status" value="1"/>
</dbReference>
<dbReference type="InterPro" id="IPR036271">
    <property type="entry name" value="Tet_transcr_reg_TetR-rel_C_sf"/>
</dbReference>
<dbReference type="PANTHER" id="PTHR30055">
    <property type="entry name" value="HTH-TYPE TRANSCRIPTIONAL REGULATOR RUTR"/>
    <property type="match status" value="1"/>
</dbReference>
<dbReference type="InterPro" id="IPR050109">
    <property type="entry name" value="HTH-type_TetR-like_transc_reg"/>
</dbReference>
<keyword evidence="1" id="KW-0678">Repressor</keyword>
<evidence type="ECO:0000256" key="5">
    <source>
        <dbReference type="PROSITE-ProRule" id="PRU00335"/>
    </source>
</evidence>
<keyword evidence="3 5" id="KW-0238">DNA-binding</keyword>